<dbReference type="Proteomes" id="UP000663828">
    <property type="component" value="Unassembled WGS sequence"/>
</dbReference>
<evidence type="ECO:0000256" key="2">
    <source>
        <dbReference type="ARBA" id="ARBA00023157"/>
    </source>
</evidence>
<dbReference type="SMART" id="SM00560">
    <property type="entry name" value="LamGL"/>
    <property type="match status" value="1"/>
</dbReference>
<dbReference type="OrthoDB" id="347083at2759"/>
<dbReference type="EMBL" id="CAJNOR010000504">
    <property type="protein sequence ID" value="CAF0933358.1"/>
    <property type="molecule type" value="Genomic_DNA"/>
</dbReference>
<evidence type="ECO:0000313" key="6">
    <source>
        <dbReference type="EMBL" id="CAF0933358.1"/>
    </source>
</evidence>
<accession>A0A814ALS6</accession>
<evidence type="ECO:0000256" key="3">
    <source>
        <dbReference type="SAM" id="Phobius"/>
    </source>
</evidence>
<reference evidence="5" key="1">
    <citation type="submission" date="2021-02" db="EMBL/GenBank/DDBJ databases">
        <authorList>
            <person name="Nowell W R."/>
        </authorList>
    </citation>
    <scope>NUCLEOTIDE SEQUENCE</scope>
</reference>
<dbReference type="InterPro" id="IPR013320">
    <property type="entry name" value="ConA-like_dom_sf"/>
</dbReference>
<evidence type="ECO:0000313" key="7">
    <source>
        <dbReference type="Proteomes" id="UP000663828"/>
    </source>
</evidence>
<dbReference type="EMBL" id="CAJNOJ010000036">
    <property type="protein sequence ID" value="CAF0913757.1"/>
    <property type="molecule type" value="Genomic_DNA"/>
</dbReference>
<feature type="transmembrane region" description="Helical" evidence="3">
    <location>
        <begin position="46"/>
        <end position="70"/>
    </location>
</feature>
<dbReference type="AlphaFoldDB" id="A0A814ALS6"/>
<dbReference type="InterPro" id="IPR006558">
    <property type="entry name" value="LamG-like"/>
</dbReference>
<protein>
    <recommendedName>
        <fullName evidence="4">LamG-like jellyroll fold domain-containing protein</fullName>
    </recommendedName>
</protein>
<gene>
    <name evidence="5" type="ORF">EDS130_LOCUS10409</name>
    <name evidence="6" type="ORF">XAT740_LOCUS9705</name>
</gene>
<feature type="domain" description="LamG-like jellyroll fold" evidence="4">
    <location>
        <begin position="185"/>
        <end position="319"/>
    </location>
</feature>
<keyword evidence="3" id="KW-1133">Transmembrane helix</keyword>
<organism evidence="5 8">
    <name type="scientific">Adineta ricciae</name>
    <name type="common">Rotifer</name>
    <dbReference type="NCBI Taxonomy" id="249248"/>
    <lineage>
        <taxon>Eukaryota</taxon>
        <taxon>Metazoa</taxon>
        <taxon>Spiralia</taxon>
        <taxon>Gnathifera</taxon>
        <taxon>Rotifera</taxon>
        <taxon>Eurotatoria</taxon>
        <taxon>Bdelloidea</taxon>
        <taxon>Adinetida</taxon>
        <taxon>Adinetidae</taxon>
        <taxon>Adineta</taxon>
    </lineage>
</organism>
<dbReference type="Gene3D" id="2.60.120.200">
    <property type="match status" value="2"/>
</dbReference>
<dbReference type="SUPFAM" id="SSF49899">
    <property type="entry name" value="Concanavalin A-like lectins/glucanases"/>
    <property type="match status" value="2"/>
</dbReference>
<dbReference type="Proteomes" id="UP000663852">
    <property type="component" value="Unassembled WGS sequence"/>
</dbReference>
<dbReference type="Pfam" id="PF13385">
    <property type="entry name" value="Laminin_G_3"/>
    <property type="match status" value="2"/>
</dbReference>
<keyword evidence="3" id="KW-0472">Membrane</keyword>
<evidence type="ECO:0000256" key="1">
    <source>
        <dbReference type="ARBA" id="ARBA00022729"/>
    </source>
</evidence>
<name>A0A814ALS6_ADIRI</name>
<keyword evidence="3" id="KW-0812">Transmembrane</keyword>
<evidence type="ECO:0000259" key="4">
    <source>
        <dbReference type="SMART" id="SM00560"/>
    </source>
</evidence>
<proteinExistence type="predicted"/>
<sequence>MTTTSNMDNGIVEDIAWPVNIETMALEQKQKQKEEKKKKHRRICGFPLFPCLLLSLLSLLLAALLTYLLARNRHFIVAAAAAANMTNDTYQETTYETTLSTSTTLNSTTPVPCGPSCLKQSWINDSSLLAYWSFDDTYDDKTGIYNRTTSSNLPSLVTGYLGQAALFNASAQQALYISHIPINSVSFTIEAWIKPTAYPNPADHSIVGLCPSEVIDHCLHINIRYGVLYFGFYYDDVRGGTYISLNRWIHVAFVFDNTTNMQTIYLNGYPDAAKPTVNMLQVSSGAFTIATNERVSYPNNFFQGYIDELTITQRAKSLCEIVERATLAAYFKFDTSAPYSDSGPNRVATTSSATSIVAGNKSQSVSFTGTSSSYFQTWGYTSFGITDHPFSIALWIQPRTLTGTLVHLSSTASGTGSTCFPLLGFSSTGAIVGQVLTSSNTLVSAVDLVAGNPSSWTLVVLTWSSANGLRLYVNDELVSSAEASTFLASETIPNYFTLGNCLSGCTACPSGSVSSPGPFVGLVDDWHIFSREITADDVCVLYTDTD</sequence>
<evidence type="ECO:0000313" key="5">
    <source>
        <dbReference type="EMBL" id="CAF0913757.1"/>
    </source>
</evidence>
<keyword evidence="1" id="KW-0732">Signal</keyword>
<keyword evidence="2" id="KW-1015">Disulfide bond</keyword>
<keyword evidence="7" id="KW-1185">Reference proteome</keyword>
<comment type="caution">
    <text evidence="5">The sequence shown here is derived from an EMBL/GenBank/DDBJ whole genome shotgun (WGS) entry which is preliminary data.</text>
</comment>
<evidence type="ECO:0000313" key="8">
    <source>
        <dbReference type="Proteomes" id="UP000663852"/>
    </source>
</evidence>